<accession>A0A6G1EKW5</accession>
<dbReference type="Proteomes" id="UP000479710">
    <property type="component" value="Unassembled WGS sequence"/>
</dbReference>
<reference evidence="1 2" key="1">
    <citation type="submission" date="2019-11" db="EMBL/GenBank/DDBJ databases">
        <title>Whole genome sequence of Oryza granulata.</title>
        <authorList>
            <person name="Li W."/>
        </authorList>
    </citation>
    <scope>NUCLEOTIDE SEQUENCE [LARGE SCALE GENOMIC DNA]</scope>
    <source>
        <strain evidence="2">cv. Menghai</strain>
        <tissue evidence="1">Leaf</tissue>
    </source>
</reference>
<dbReference type="EMBL" id="SPHZ02000003">
    <property type="protein sequence ID" value="KAF0925052.1"/>
    <property type="molecule type" value="Genomic_DNA"/>
</dbReference>
<gene>
    <name evidence="1" type="ORF">E2562_015353</name>
</gene>
<proteinExistence type="predicted"/>
<evidence type="ECO:0000313" key="2">
    <source>
        <dbReference type="Proteomes" id="UP000479710"/>
    </source>
</evidence>
<name>A0A6G1EKW5_9ORYZ</name>
<organism evidence="1 2">
    <name type="scientific">Oryza meyeriana var. granulata</name>
    <dbReference type="NCBI Taxonomy" id="110450"/>
    <lineage>
        <taxon>Eukaryota</taxon>
        <taxon>Viridiplantae</taxon>
        <taxon>Streptophyta</taxon>
        <taxon>Embryophyta</taxon>
        <taxon>Tracheophyta</taxon>
        <taxon>Spermatophyta</taxon>
        <taxon>Magnoliopsida</taxon>
        <taxon>Liliopsida</taxon>
        <taxon>Poales</taxon>
        <taxon>Poaceae</taxon>
        <taxon>BOP clade</taxon>
        <taxon>Oryzoideae</taxon>
        <taxon>Oryzeae</taxon>
        <taxon>Oryzinae</taxon>
        <taxon>Oryza</taxon>
        <taxon>Oryza meyeriana</taxon>
    </lineage>
</organism>
<dbReference type="AlphaFoldDB" id="A0A6G1EKW5"/>
<comment type="caution">
    <text evidence="1">The sequence shown here is derived from an EMBL/GenBank/DDBJ whole genome shotgun (WGS) entry which is preliminary data.</text>
</comment>
<evidence type="ECO:0000313" key="1">
    <source>
        <dbReference type="EMBL" id="KAF0925052.1"/>
    </source>
</evidence>
<protein>
    <submittedName>
        <fullName evidence="1">Uncharacterized protein</fullName>
    </submittedName>
</protein>
<keyword evidence="2" id="KW-1185">Reference proteome</keyword>
<sequence>MSTTEEFAAEMPAKRRNAAARMLLMDATEAMHGDGAEAGRPPEQVPAVAAGEVQDDGDIGGASNCFHQSFQQLSQVTSEYSNVRFVRKEFDFMMDCLKMKGRLERTGAQPMNLLIRDYLQLYLKDKIKAAIDPILRQIDAYISNKDWDNVDKAAIDPILRQIDAYISNKDWDNVDKAAIDPILRQIDAYISNKDWDNVDNLERSGGQPMNLLIRDYLQLYLKDKIK</sequence>